<comment type="caution">
    <text evidence="2">The sequence shown here is derived from an EMBL/GenBank/DDBJ whole genome shotgun (WGS) entry which is preliminary data.</text>
</comment>
<sequence length="185" mass="21700">MKAHVFYVFLCFLIDGILAVLFPNSYLLDQMMFIPCLGFSAMVLTIREMDLVNACLFACCFGIFYDFFYAQTFAVNAVIFTIIALIVHTWSRHMTETIVELLVLCISTIFVKELMVYIVMSLQSVTDMSLTTWFINREFLTLIFNVGLALIVVFLLRIKDDYLEIRDRRIRREEHIQWTKLSSKR</sequence>
<feature type="transmembrane region" description="Helical" evidence="1">
    <location>
        <begin position="139"/>
        <end position="158"/>
    </location>
</feature>
<dbReference type="RefSeq" id="WP_160624787.1">
    <property type="nucleotide sequence ID" value="NZ_WUUQ01000002.1"/>
</dbReference>
<keyword evidence="1" id="KW-0472">Membrane</keyword>
<organism evidence="2 3">
    <name type="scientific">Copranaerobaculum intestinale</name>
    <dbReference type="NCBI Taxonomy" id="2692629"/>
    <lineage>
        <taxon>Bacteria</taxon>
        <taxon>Bacillati</taxon>
        <taxon>Bacillota</taxon>
        <taxon>Erysipelotrichia</taxon>
        <taxon>Erysipelotrichales</taxon>
        <taxon>Erysipelotrichaceae</taxon>
        <taxon>Copranaerobaculum</taxon>
    </lineage>
</organism>
<dbReference type="Proteomes" id="UP000434036">
    <property type="component" value="Unassembled WGS sequence"/>
</dbReference>
<feature type="transmembrane region" description="Helical" evidence="1">
    <location>
        <begin position="73"/>
        <end position="91"/>
    </location>
</feature>
<gene>
    <name evidence="2" type="ORF">GSF08_05220</name>
</gene>
<reference evidence="2 3" key="2">
    <citation type="submission" date="2020-01" db="EMBL/GenBank/DDBJ databases">
        <title>Clostridiaceae sp. nov. isolated from the gut of human by culturomics.</title>
        <authorList>
            <person name="Chang Y."/>
        </authorList>
    </citation>
    <scope>NUCLEOTIDE SEQUENCE [LARGE SCALE GENOMIC DNA]</scope>
    <source>
        <strain evidence="2 3">DONG20-135</strain>
    </source>
</reference>
<proteinExistence type="predicted"/>
<evidence type="ECO:0000313" key="2">
    <source>
        <dbReference type="EMBL" id="MXQ73329.1"/>
    </source>
</evidence>
<keyword evidence="1" id="KW-1133">Transmembrane helix</keyword>
<keyword evidence="1" id="KW-0812">Transmembrane</keyword>
<protein>
    <submittedName>
        <fullName evidence="2">Rod shape-determining protein MreD</fullName>
    </submittedName>
</protein>
<evidence type="ECO:0000256" key="1">
    <source>
        <dbReference type="SAM" id="Phobius"/>
    </source>
</evidence>
<keyword evidence="3" id="KW-1185">Reference proteome</keyword>
<evidence type="ECO:0000313" key="3">
    <source>
        <dbReference type="Proteomes" id="UP000434036"/>
    </source>
</evidence>
<name>A0A6N8U9S1_9FIRM</name>
<accession>A0A6N8U9S1</accession>
<feature type="transmembrane region" description="Helical" evidence="1">
    <location>
        <begin position="6"/>
        <end position="28"/>
    </location>
</feature>
<dbReference type="AlphaFoldDB" id="A0A6N8U9S1"/>
<feature type="transmembrane region" description="Helical" evidence="1">
    <location>
        <begin position="98"/>
        <end position="119"/>
    </location>
</feature>
<reference evidence="2 3" key="1">
    <citation type="submission" date="2019-12" db="EMBL/GenBank/DDBJ databases">
        <authorList>
            <person name="Yang R."/>
        </authorList>
    </citation>
    <scope>NUCLEOTIDE SEQUENCE [LARGE SCALE GENOMIC DNA]</scope>
    <source>
        <strain evidence="2 3">DONG20-135</strain>
    </source>
</reference>
<dbReference type="EMBL" id="WUUQ01000002">
    <property type="protein sequence ID" value="MXQ73329.1"/>
    <property type="molecule type" value="Genomic_DNA"/>
</dbReference>